<dbReference type="EMBL" id="CM000883">
    <property type="protein sequence ID" value="PNT64831.1"/>
    <property type="molecule type" value="Genomic_DNA"/>
</dbReference>
<evidence type="ECO:0000313" key="3">
    <source>
        <dbReference type="Proteomes" id="UP000008810"/>
    </source>
</evidence>
<sequence>MPFCTLSETTSHLFLHCHALRPIWSALQSVHQDASSCSNLAALATARQPADRTHSTILLAVLWNIWKRRNAMVFNNVLEDPHSVIDRGDK</sequence>
<evidence type="ECO:0000313" key="2">
    <source>
        <dbReference type="EnsemblPlants" id="PNT64831"/>
    </source>
</evidence>
<protein>
    <recommendedName>
        <fullName evidence="4">Reverse transcriptase zinc-binding domain-containing protein</fullName>
    </recommendedName>
</protein>
<reference evidence="2" key="3">
    <citation type="submission" date="2018-08" db="UniProtKB">
        <authorList>
            <consortium name="EnsemblPlants"/>
        </authorList>
    </citation>
    <scope>IDENTIFICATION</scope>
    <source>
        <strain evidence="2">cv. Bd21</strain>
    </source>
</reference>
<dbReference type="InParanoid" id="A0A2K2CS18"/>
<reference evidence="1 2" key="1">
    <citation type="journal article" date="2010" name="Nature">
        <title>Genome sequencing and analysis of the model grass Brachypodium distachyon.</title>
        <authorList>
            <consortium name="International Brachypodium Initiative"/>
        </authorList>
    </citation>
    <scope>NUCLEOTIDE SEQUENCE [LARGE SCALE GENOMIC DNA]</scope>
    <source>
        <strain evidence="1 2">Bd21</strain>
    </source>
</reference>
<gene>
    <name evidence="1" type="ORF">BRADI_4g33681v3</name>
</gene>
<reference evidence="1" key="2">
    <citation type="submission" date="2017-06" db="EMBL/GenBank/DDBJ databases">
        <title>WGS assembly of Brachypodium distachyon.</title>
        <authorList>
            <consortium name="The International Brachypodium Initiative"/>
            <person name="Lucas S."/>
            <person name="Harmon-Smith M."/>
            <person name="Lail K."/>
            <person name="Tice H."/>
            <person name="Grimwood J."/>
            <person name="Bruce D."/>
            <person name="Barry K."/>
            <person name="Shu S."/>
            <person name="Lindquist E."/>
            <person name="Wang M."/>
            <person name="Pitluck S."/>
            <person name="Vogel J.P."/>
            <person name="Garvin D.F."/>
            <person name="Mockler T.C."/>
            <person name="Schmutz J."/>
            <person name="Rokhsar D."/>
            <person name="Bevan M.W."/>
        </authorList>
    </citation>
    <scope>NUCLEOTIDE SEQUENCE</scope>
    <source>
        <strain evidence="1">Bd21</strain>
    </source>
</reference>
<dbReference type="Gramene" id="PNT64831">
    <property type="protein sequence ID" value="PNT64831"/>
    <property type="gene ID" value="BRADI_4g33681v3"/>
</dbReference>
<evidence type="ECO:0008006" key="4">
    <source>
        <dbReference type="Google" id="ProtNLM"/>
    </source>
</evidence>
<dbReference type="OrthoDB" id="667521at2759"/>
<evidence type="ECO:0000313" key="1">
    <source>
        <dbReference type="EMBL" id="PNT64831.1"/>
    </source>
</evidence>
<dbReference type="Proteomes" id="UP000008810">
    <property type="component" value="Chromosome 4"/>
</dbReference>
<proteinExistence type="predicted"/>
<accession>A0A2K2CS18</accession>
<dbReference type="AlphaFoldDB" id="A0A2K2CS18"/>
<organism evidence="1">
    <name type="scientific">Brachypodium distachyon</name>
    <name type="common">Purple false brome</name>
    <name type="synonym">Trachynia distachya</name>
    <dbReference type="NCBI Taxonomy" id="15368"/>
    <lineage>
        <taxon>Eukaryota</taxon>
        <taxon>Viridiplantae</taxon>
        <taxon>Streptophyta</taxon>
        <taxon>Embryophyta</taxon>
        <taxon>Tracheophyta</taxon>
        <taxon>Spermatophyta</taxon>
        <taxon>Magnoliopsida</taxon>
        <taxon>Liliopsida</taxon>
        <taxon>Poales</taxon>
        <taxon>Poaceae</taxon>
        <taxon>BOP clade</taxon>
        <taxon>Pooideae</taxon>
        <taxon>Stipodae</taxon>
        <taxon>Brachypodieae</taxon>
        <taxon>Brachypodium</taxon>
    </lineage>
</organism>
<keyword evidence="3" id="KW-1185">Reference proteome</keyword>
<name>A0A2K2CS18_BRADI</name>
<dbReference type="EnsemblPlants" id="PNT64831">
    <property type="protein sequence ID" value="PNT64831"/>
    <property type="gene ID" value="BRADI_4g33681v3"/>
</dbReference>